<dbReference type="PANTHER" id="PTHR42941:SF1">
    <property type="entry name" value="SLL1037 PROTEIN"/>
    <property type="match status" value="1"/>
</dbReference>
<dbReference type="EMBL" id="POSP01000003">
    <property type="protein sequence ID" value="PND38978.1"/>
    <property type="molecule type" value="Genomic_DNA"/>
</dbReference>
<dbReference type="AlphaFoldDB" id="A0A2N8KZT4"/>
<evidence type="ECO:0000256" key="1">
    <source>
        <dbReference type="SAM" id="MobiDB-lite"/>
    </source>
</evidence>
<dbReference type="Pfam" id="PF16868">
    <property type="entry name" value="NMT1_3"/>
    <property type="match status" value="1"/>
</dbReference>
<organism evidence="2 3">
    <name type="scientific">Kinneretia aquatilis</name>
    <dbReference type="NCBI Taxonomy" id="2070761"/>
    <lineage>
        <taxon>Bacteria</taxon>
        <taxon>Pseudomonadati</taxon>
        <taxon>Pseudomonadota</taxon>
        <taxon>Betaproteobacteria</taxon>
        <taxon>Burkholderiales</taxon>
        <taxon>Sphaerotilaceae</taxon>
        <taxon>Roseateles</taxon>
    </lineage>
</organism>
<proteinExistence type="predicted"/>
<dbReference type="PANTHER" id="PTHR42941">
    <property type="entry name" value="SLL1037 PROTEIN"/>
    <property type="match status" value="1"/>
</dbReference>
<dbReference type="RefSeq" id="WP_102768895.1">
    <property type="nucleotide sequence ID" value="NZ_POSP01000003.1"/>
</dbReference>
<dbReference type="Gene3D" id="3.40.190.10">
    <property type="entry name" value="Periplasmic binding protein-like II"/>
    <property type="match status" value="2"/>
</dbReference>
<dbReference type="OrthoDB" id="237270at2"/>
<gene>
    <name evidence="2" type="ORF">C1O66_16555</name>
</gene>
<dbReference type="SUPFAM" id="SSF53850">
    <property type="entry name" value="Periplasmic binding protein-like II"/>
    <property type="match status" value="1"/>
</dbReference>
<name>A0A2N8KZT4_9BURK</name>
<keyword evidence="3" id="KW-1185">Reference proteome</keyword>
<protein>
    <submittedName>
        <fullName evidence="2">C4-dicarboxylate ABC transporter substrate-binding protein</fullName>
    </submittedName>
</protein>
<comment type="caution">
    <text evidence="2">The sequence shown here is derived from an EMBL/GenBank/DDBJ whole genome shotgun (WGS) entry which is preliminary data.</text>
</comment>
<sequence length="456" mass="50859">MHRPSVRMPLRPSFRLRYSHQALALFLVLLAALWLLLAHAMPAPPKQVGIATAFKGGAYEHFGQRYQQALQAEHIRSTLLSSQGSVENLRLLADPGSGVHLAFVQGGVSNAQRSPGLVSLGRINHQILWIFHRAEVPFDTLTQLKQRRLAVGPQDSGTRVLADQVLKLHGISAGNAQLLPLAGEAAAEALLSGQVDAIFMAFAADSPLVQRLLHDPRVQLLSLRQAEAITRHLSFLVRLVLPQGAIDLEHNKPMRDIELLATTNAVLVREDLHPDLVQLLTRHLVAEHGQAGLFQRAGEFPLSSDPEYPMAPAALRYYKQGPSFLQRLLPLSMAVQVERLAALLLSAAALFFPIFNYAPRLYRWWIRERLHLPYRQLRALEARLQHRLDADETAALLNELDALSDRVRQLGVPSRHSDLFFELQSDIQLVRMRLRESPAGNPGTRERQAETQTLAA</sequence>
<reference evidence="2 3" key="1">
    <citation type="submission" date="2018-01" db="EMBL/GenBank/DDBJ databases">
        <title>Draft genome sequence of Paucibacter aquatile CR182 isolated from freshwater of the Nakdong River.</title>
        <authorList>
            <person name="Choi A."/>
            <person name="Chung E.J."/>
        </authorList>
    </citation>
    <scope>NUCLEOTIDE SEQUENCE [LARGE SCALE GENOMIC DNA]</scope>
    <source>
        <strain evidence="2 3">CR182</strain>
    </source>
</reference>
<feature type="region of interest" description="Disordered" evidence="1">
    <location>
        <begin position="437"/>
        <end position="456"/>
    </location>
</feature>
<evidence type="ECO:0000313" key="2">
    <source>
        <dbReference type="EMBL" id="PND38978.1"/>
    </source>
</evidence>
<evidence type="ECO:0000313" key="3">
    <source>
        <dbReference type="Proteomes" id="UP000235916"/>
    </source>
</evidence>
<dbReference type="InterPro" id="IPR011852">
    <property type="entry name" value="TRAP_TAXI"/>
</dbReference>
<dbReference type="Proteomes" id="UP000235916">
    <property type="component" value="Unassembled WGS sequence"/>
</dbReference>
<dbReference type="NCBIfam" id="TIGR02122">
    <property type="entry name" value="TRAP_TAXI"/>
    <property type="match status" value="1"/>
</dbReference>
<accession>A0A2N8KZT4</accession>